<organism evidence="1 2">
    <name type="scientific">Spodoptera littoralis</name>
    <name type="common">Egyptian cotton leafworm</name>
    <dbReference type="NCBI Taxonomy" id="7109"/>
    <lineage>
        <taxon>Eukaryota</taxon>
        <taxon>Metazoa</taxon>
        <taxon>Ecdysozoa</taxon>
        <taxon>Arthropoda</taxon>
        <taxon>Hexapoda</taxon>
        <taxon>Insecta</taxon>
        <taxon>Pterygota</taxon>
        <taxon>Neoptera</taxon>
        <taxon>Endopterygota</taxon>
        <taxon>Lepidoptera</taxon>
        <taxon>Glossata</taxon>
        <taxon>Ditrysia</taxon>
        <taxon>Noctuoidea</taxon>
        <taxon>Noctuidae</taxon>
        <taxon>Amphipyrinae</taxon>
        <taxon>Spodoptera</taxon>
    </lineage>
</organism>
<evidence type="ECO:0000313" key="2">
    <source>
        <dbReference type="Proteomes" id="UP001153321"/>
    </source>
</evidence>
<sequence length="102" mass="11596">MTDKTSTVYRKESETNKKVIKSTFFCFRNMVTNLADDGDTANIHCTNKLVEIKKCSPVTTFYSSNAFGSELYAKLGKRLHSPLGHYPSQMDLIECIFLKFSL</sequence>
<name>A0A9P0NBS1_SPOLI</name>
<protein>
    <submittedName>
        <fullName evidence="1">Uncharacterized protein</fullName>
    </submittedName>
</protein>
<reference evidence="1" key="1">
    <citation type="submission" date="2022-02" db="EMBL/GenBank/DDBJ databases">
        <authorList>
            <person name="King R."/>
        </authorList>
    </citation>
    <scope>NUCLEOTIDE SEQUENCE</scope>
</reference>
<dbReference type="EMBL" id="LR824540">
    <property type="protein sequence ID" value="CAH1647114.1"/>
    <property type="molecule type" value="Genomic_DNA"/>
</dbReference>
<gene>
    <name evidence="1" type="ORF">SPLIT_LOCUS12465</name>
</gene>
<evidence type="ECO:0000313" key="1">
    <source>
        <dbReference type="EMBL" id="CAH1647114.1"/>
    </source>
</evidence>
<keyword evidence="2" id="KW-1185">Reference proteome</keyword>
<accession>A0A9P0NBS1</accession>
<dbReference type="AlphaFoldDB" id="A0A9P0NBS1"/>
<proteinExistence type="predicted"/>
<dbReference type="Proteomes" id="UP001153321">
    <property type="component" value="Chromosome 9"/>
</dbReference>